<dbReference type="EMBL" id="BLXT01008476">
    <property type="protein sequence ID" value="GFO49370.1"/>
    <property type="molecule type" value="Genomic_DNA"/>
</dbReference>
<evidence type="ECO:0000313" key="2">
    <source>
        <dbReference type="Proteomes" id="UP000735302"/>
    </source>
</evidence>
<dbReference type="AlphaFoldDB" id="A0AAV4DZC2"/>
<evidence type="ECO:0000313" key="1">
    <source>
        <dbReference type="EMBL" id="GFO49370.1"/>
    </source>
</evidence>
<protein>
    <submittedName>
        <fullName evidence="1">Uncharacterized protein</fullName>
    </submittedName>
</protein>
<proteinExistence type="predicted"/>
<name>A0AAV4DZC2_9GAST</name>
<reference evidence="1 2" key="1">
    <citation type="journal article" date="2021" name="Elife">
        <title>Chloroplast acquisition without the gene transfer in kleptoplastic sea slugs, Plakobranchus ocellatus.</title>
        <authorList>
            <person name="Maeda T."/>
            <person name="Takahashi S."/>
            <person name="Yoshida T."/>
            <person name="Shimamura S."/>
            <person name="Takaki Y."/>
            <person name="Nagai Y."/>
            <person name="Toyoda A."/>
            <person name="Suzuki Y."/>
            <person name="Arimoto A."/>
            <person name="Ishii H."/>
            <person name="Satoh N."/>
            <person name="Nishiyama T."/>
            <person name="Hasebe M."/>
            <person name="Maruyama T."/>
            <person name="Minagawa J."/>
            <person name="Obokata J."/>
            <person name="Shigenobu S."/>
        </authorList>
    </citation>
    <scope>NUCLEOTIDE SEQUENCE [LARGE SCALE GENOMIC DNA]</scope>
</reference>
<dbReference type="Proteomes" id="UP000735302">
    <property type="component" value="Unassembled WGS sequence"/>
</dbReference>
<comment type="caution">
    <text evidence="1">The sequence shown here is derived from an EMBL/GenBank/DDBJ whole genome shotgun (WGS) entry which is preliminary data.</text>
</comment>
<organism evidence="1 2">
    <name type="scientific">Plakobranchus ocellatus</name>
    <dbReference type="NCBI Taxonomy" id="259542"/>
    <lineage>
        <taxon>Eukaryota</taxon>
        <taxon>Metazoa</taxon>
        <taxon>Spiralia</taxon>
        <taxon>Lophotrochozoa</taxon>
        <taxon>Mollusca</taxon>
        <taxon>Gastropoda</taxon>
        <taxon>Heterobranchia</taxon>
        <taxon>Euthyneura</taxon>
        <taxon>Panpulmonata</taxon>
        <taxon>Sacoglossa</taxon>
        <taxon>Placobranchoidea</taxon>
        <taxon>Plakobranchidae</taxon>
        <taxon>Plakobranchus</taxon>
    </lineage>
</organism>
<accession>A0AAV4DZC2</accession>
<sequence length="107" mass="12193">MEPLETPEGMLSFTEDINVCRWAIGLQGGRWHFAKDCNVCRRAIAPHEARWRFTKDIGVCALLTYFLEKNSLRKKLSLPMLIHDNVISSFRASVGQELEPASKGQIF</sequence>
<gene>
    <name evidence="1" type="ORF">PoB_007587500</name>
</gene>
<keyword evidence="2" id="KW-1185">Reference proteome</keyword>